<proteinExistence type="predicted"/>
<sequence length="1006" mass="109120">MKKGKGRTDVPPKRNDGNEPKPDQAVTDALIKRAELEAVQQARDEEIAIKRSRENAKNEIPTDSSTPSGTRRHLKGNQPPQHEENISTRTTDSERKVLMGIVAEQAGLAAAEHLVELENLKQQAKEPMPAWVDNSQSSAHLPVAFFRNSDPNKSKQAENTADPKDFSDFAIHSNRSDANKQPSSKDILQVTAVGELVTPGEDIIDEDAIRQQAEIDAEERLLANAVQAEVMPTTTPDEQEGEEYPNWQKYTCLAIGFLLLIVAAVVVIAVSVSVSRKKVIITLAPSQAPTTASPSSAPSMAPSFFTNDICRGAHPVQINTAIRDSTSRNTQEESVATCQDIRTNGRGQWFAIKGGDAWLRVHTCGSVTDYDTQLSVYEAGVRTLNEHPCDVAVCVTGNDQHCGDQSYVQWFGQAGSDYFILIHGYRLYTGEFELEILEEKNGLCEGAFNISQPVFREGGGYAIDSSLQGAGLVDPEQLPECDDNSQKPSGIGVWYTYDGQLSPLNIGVTDEFNVAEYEGSCSALVCAASSSAEADTIRYLLVYGNTSMAETSFRLVLSSGRTEPFYFPQENEFCEGASNEADFTLPPNQVGFQDYTPFNFGFNAGGAPSCGDAVWHTSTGFWYAAIGTGRAMTVSTCPNVTAGIPDFEQDIGRDDFLDTQISVYTGSCDMLVCIDGNDQFCRDQSSVSWFTEPGVEYLILVHGYGQRSGYFNVYYEDAKIHNSPTCQEATTISADGTSILGSALPTEGALSIPFCGFGGGEGQESVSGIWYRAVGTGKTWTASTCSSYTDFTARISVYEGADCTYLACLPTSVSEASPCGDQNAVTWTTVPNQIYYFLVHGKSSPVSGDFLFTLEETASNDNCEGTIGPLNVDDGITTFGSTRSATFKENVPTSCDSEGWNTTGRGLFYSLIGTGDNITATTCTAHTNFDMKLTVFIASCSDLQCVPVQSRDCRTGQDNITLIAGTSVTWSSERTELYYLLLQGEDEEFGNFGMELWTSGSEDEEG</sequence>
<feature type="compositionally biased region" description="Basic and acidic residues" evidence="1">
    <location>
        <begin position="1"/>
        <end position="22"/>
    </location>
</feature>
<keyword evidence="4" id="KW-1185">Reference proteome</keyword>
<gene>
    <name evidence="3" type="ORF">SEMRO_1082_G239200.1</name>
</gene>
<feature type="compositionally biased region" description="Basic and acidic residues" evidence="1">
    <location>
        <begin position="42"/>
        <end position="57"/>
    </location>
</feature>
<feature type="region of interest" description="Disordered" evidence="1">
    <location>
        <begin position="146"/>
        <end position="184"/>
    </location>
</feature>
<feature type="region of interest" description="Disordered" evidence="1">
    <location>
        <begin position="1"/>
        <end position="25"/>
    </location>
</feature>
<evidence type="ECO:0000313" key="3">
    <source>
        <dbReference type="EMBL" id="CAB9520198.1"/>
    </source>
</evidence>
<feature type="compositionally biased region" description="Basic and acidic residues" evidence="1">
    <location>
        <begin position="150"/>
        <end position="167"/>
    </location>
</feature>
<accession>A0A9N8HRK0</accession>
<protein>
    <submittedName>
        <fullName evidence="3">CHU large protein</fullName>
    </submittedName>
</protein>
<name>A0A9N8HRK0_9STRA</name>
<comment type="caution">
    <text evidence="3">The sequence shown here is derived from an EMBL/GenBank/DDBJ whole genome shotgun (WGS) entry which is preliminary data.</text>
</comment>
<evidence type="ECO:0000256" key="2">
    <source>
        <dbReference type="SAM" id="Phobius"/>
    </source>
</evidence>
<feature type="transmembrane region" description="Helical" evidence="2">
    <location>
        <begin position="250"/>
        <end position="272"/>
    </location>
</feature>
<dbReference type="AlphaFoldDB" id="A0A9N8HRK0"/>
<dbReference type="Proteomes" id="UP001153069">
    <property type="component" value="Unassembled WGS sequence"/>
</dbReference>
<feature type="region of interest" description="Disordered" evidence="1">
    <location>
        <begin position="42"/>
        <end position="92"/>
    </location>
</feature>
<feature type="compositionally biased region" description="Basic and acidic residues" evidence="1">
    <location>
        <begin position="81"/>
        <end position="92"/>
    </location>
</feature>
<organism evidence="3 4">
    <name type="scientific">Seminavis robusta</name>
    <dbReference type="NCBI Taxonomy" id="568900"/>
    <lineage>
        <taxon>Eukaryota</taxon>
        <taxon>Sar</taxon>
        <taxon>Stramenopiles</taxon>
        <taxon>Ochrophyta</taxon>
        <taxon>Bacillariophyta</taxon>
        <taxon>Bacillariophyceae</taxon>
        <taxon>Bacillariophycidae</taxon>
        <taxon>Naviculales</taxon>
        <taxon>Naviculaceae</taxon>
        <taxon>Seminavis</taxon>
    </lineage>
</organism>
<keyword evidence="2" id="KW-0472">Membrane</keyword>
<dbReference type="EMBL" id="CAICTM010001080">
    <property type="protein sequence ID" value="CAB9520198.1"/>
    <property type="molecule type" value="Genomic_DNA"/>
</dbReference>
<keyword evidence="2" id="KW-0812">Transmembrane</keyword>
<evidence type="ECO:0000256" key="1">
    <source>
        <dbReference type="SAM" id="MobiDB-lite"/>
    </source>
</evidence>
<reference evidence="3" key="1">
    <citation type="submission" date="2020-06" db="EMBL/GenBank/DDBJ databases">
        <authorList>
            <consortium name="Plant Systems Biology data submission"/>
        </authorList>
    </citation>
    <scope>NUCLEOTIDE SEQUENCE</scope>
    <source>
        <strain evidence="3">D6</strain>
    </source>
</reference>
<evidence type="ECO:0000313" key="4">
    <source>
        <dbReference type="Proteomes" id="UP001153069"/>
    </source>
</evidence>
<keyword evidence="2" id="KW-1133">Transmembrane helix</keyword>